<dbReference type="AlphaFoldDB" id="A0A516SG03"/>
<organism evidence="2 3">
    <name type="scientific">Chitinimonas arctica</name>
    <dbReference type="NCBI Taxonomy" id="2594795"/>
    <lineage>
        <taxon>Bacteria</taxon>
        <taxon>Pseudomonadati</taxon>
        <taxon>Pseudomonadota</taxon>
        <taxon>Betaproteobacteria</taxon>
        <taxon>Neisseriales</taxon>
        <taxon>Chitinibacteraceae</taxon>
        <taxon>Chitinimonas</taxon>
    </lineage>
</organism>
<dbReference type="EMBL" id="CP041730">
    <property type="protein sequence ID" value="QDQ27097.1"/>
    <property type="molecule type" value="Genomic_DNA"/>
</dbReference>
<proteinExistence type="predicted"/>
<evidence type="ECO:0000313" key="3">
    <source>
        <dbReference type="Proteomes" id="UP000317550"/>
    </source>
</evidence>
<dbReference type="KEGG" id="cari:FNU76_12400"/>
<accession>A0A516SG03</accession>
<dbReference type="RefSeq" id="WP_144278490.1">
    <property type="nucleotide sequence ID" value="NZ_CP041730.1"/>
</dbReference>
<reference evidence="3" key="1">
    <citation type="submission" date="2019-07" db="EMBL/GenBank/DDBJ databases">
        <title>Chitinimonas sp. nov., isolated from Ny-Alesund, arctica soil.</title>
        <authorList>
            <person name="Xu Q."/>
            <person name="Peng F."/>
        </authorList>
    </citation>
    <scope>NUCLEOTIDE SEQUENCE [LARGE SCALE GENOMIC DNA]</scope>
    <source>
        <strain evidence="3">R3-44</strain>
    </source>
</reference>
<evidence type="ECO:0000256" key="1">
    <source>
        <dbReference type="SAM" id="SignalP"/>
    </source>
</evidence>
<evidence type="ECO:0000313" key="2">
    <source>
        <dbReference type="EMBL" id="QDQ27097.1"/>
    </source>
</evidence>
<sequence length="282" mass="30462">MLRNVALLLVLSVSLGTQAAGSRLPGTGGMSQLEGAAGGGLVPWALIAGYGSRDQVGGNAFVTRVDSQGFRLDVAGASVGLFDRVELSFARQRFGLGSTVPGRHLEQDIVGLKWKVYGDAVYDQDQAWPQLALGLMAKRNRDFSLPALLGAKHASDVEPYLAATKVWLDGPAGRSALLNGTLRYTRANQLGLLGFGGDRSDRRKLRLEASAAVFLTDALVLGLEYRQKNNNLSVFREQRFADVFLAWIPNRRCSLALAHAEMGNIADQPGQRGPYFSVKLDF</sequence>
<dbReference type="Pfam" id="PF11231">
    <property type="entry name" value="DUF3034"/>
    <property type="match status" value="1"/>
</dbReference>
<dbReference type="Proteomes" id="UP000317550">
    <property type="component" value="Chromosome"/>
</dbReference>
<protein>
    <submittedName>
        <fullName evidence="2">DUF3034 family protein</fullName>
    </submittedName>
</protein>
<gene>
    <name evidence="2" type="ORF">FNU76_12400</name>
</gene>
<feature type="chain" id="PRO_5021862457" evidence="1">
    <location>
        <begin position="20"/>
        <end position="282"/>
    </location>
</feature>
<keyword evidence="1" id="KW-0732">Signal</keyword>
<feature type="signal peptide" evidence="1">
    <location>
        <begin position="1"/>
        <end position="19"/>
    </location>
</feature>
<keyword evidence="3" id="KW-1185">Reference proteome</keyword>
<dbReference type="InterPro" id="IPR021393">
    <property type="entry name" value="DUF3034"/>
</dbReference>
<dbReference type="OrthoDB" id="9126735at2"/>
<name>A0A516SG03_9NEIS</name>